<dbReference type="PROSITE" id="PS52009">
    <property type="entry name" value="GH84"/>
    <property type="match status" value="1"/>
</dbReference>
<dbReference type="GO" id="GO:0015929">
    <property type="term" value="F:hexosaminidase activity"/>
    <property type="evidence" value="ECO:0007669"/>
    <property type="project" value="UniProtKB-ARBA"/>
</dbReference>
<evidence type="ECO:0000259" key="5">
    <source>
        <dbReference type="PROSITE" id="PS52009"/>
    </source>
</evidence>
<evidence type="ECO:0000256" key="1">
    <source>
        <dbReference type="ARBA" id="ARBA00022801"/>
    </source>
</evidence>
<dbReference type="RefSeq" id="WP_111898141.1">
    <property type="nucleotide sequence ID" value="NZ_CP033459.1"/>
</dbReference>
<feature type="active site" description="Proton donor" evidence="3">
    <location>
        <position position="261"/>
    </location>
</feature>
<sequence length="738" mass="83484">MNKKFASLVLVLFSGATLCSVAQTVDLSPVPQSVEWGSRAFSNQTAFRIKGGFNADYDAVELLKRKVNTKNGEVKIIIGERGDKSVKAYADRIPDRAEGYYLSISPRQVIIAGNDGRGTFYGVQTFLQILRQPEVMSVVVKDYPTMPDRGIIEGFYGNPFSHKNRLDLFDFMGANKMNVFVYGPKDDPYHRDKWREPYPADEAARMTELVKAAHKNHVQFVWAVHPGVDIRWNKADSINILRKCESVYQMGVRAFCVFFDDIGGEGTKAEKQAALLNYLNKEFVKKHKDVAPLMMCPTQYNKGWSHGSYLNTLGTQMDPSVRIMWTGNTVVDMIERNDMEWINAQINRKAYIWLNYPVTDYCIDHLLMGKTYGNGLDIGDMVSGFCSNPMEYCEASKVSFYSIADYAWNPVKYDAAKSWEMSLNYLMPNEEEAFRVFCENNVDLGPTGHGLRREGESPRFRSALKASTDGLGNKALREVFNEMRVSAEVLQKTTDAPEMMEEIAPWVEAMRLTALRGEAVLKMDDALGVGTPEVFIDAYLAYADANGKQRELRSRDFPGSIKVASPVVATNYVEPWMRTMVASLIDQYKEKYDYRLDVFPKQLIPQGKYFIKVDGAYLTDPDSKQGGIAAELRADRDTINPQSQEWTFTLDPNTNRYKIVNNQAGRYINELGKFGTNPYNEMWNTYEITLQDGKYAIRNGGNAGNRFWGVKDGKIYQVSTPQPEAGAFRFEIVPVGGM</sequence>
<dbReference type="InterPro" id="IPR051822">
    <property type="entry name" value="Glycosyl_Hydrolase_84"/>
</dbReference>
<dbReference type="InterPro" id="IPR029018">
    <property type="entry name" value="Hex-like_dom2"/>
</dbReference>
<dbReference type="Pfam" id="PF21809">
    <property type="entry name" value="Glyco_hydro_84_hel"/>
    <property type="match status" value="1"/>
</dbReference>
<protein>
    <submittedName>
        <fullName evidence="6">O-GlcNAcase</fullName>
    </submittedName>
</protein>
<dbReference type="GO" id="GO:0005975">
    <property type="term" value="P:carbohydrate metabolic process"/>
    <property type="evidence" value="ECO:0007669"/>
    <property type="project" value="UniProtKB-ARBA"/>
</dbReference>
<keyword evidence="7" id="KW-1185">Reference proteome</keyword>
<feature type="signal peptide" evidence="4">
    <location>
        <begin position="1"/>
        <end position="22"/>
    </location>
</feature>
<dbReference type="Proteomes" id="UP000249375">
    <property type="component" value="Chromosome"/>
</dbReference>
<keyword evidence="4" id="KW-0732">Signal</keyword>
<dbReference type="SUPFAM" id="SSF51445">
    <property type="entry name" value="(Trans)glycosidases"/>
    <property type="match status" value="1"/>
</dbReference>
<dbReference type="OrthoDB" id="9760892at2"/>
<evidence type="ECO:0000313" key="6">
    <source>
        <dbReference type="EMBL" id="QFQ13183.1"/>
    </source>
</evidence>
<dbReference type="Gene3D" id="3.20.20.80">
    <property type="entry name" value="Glycosidases"/>
    <property type="match status" value="1"/>
</dbReference>
<keyword evidence="2 3" id="KW-0326">Glycosidase</keyword>
<dbReference type="InterPro" id="IPR017853">
    <property type="entry name" value="GH"/>
</dbReference>
<dbReference type="Gene3D" id="3.30.379.10">
    <property type="entry name" value="Chitobiase/beta-hexosaminidase domain 2-like"/>
    <property type="match status" value="1"/>
</dbReference>
<proteinExistence type="inferred from homology"/>
<dbReference type="InterPro" id="IPR011496">
    <property type="entry name" value="O-GlcNAcase_cat"/>
</dbReference>
<dbReference type="SUPFAM" id="SSF55545">
    <property type="entry name" value="beta-N-acetylhexosaminidase-like domain"/>
    <property type="match status" value="1"/>
</dbReference>
<name>A0A5P8E888_9BACT</name>
<feature type="chain" id="PRO_5024336408" evidence="4">
    <location>
        <begin position="23"/>
        <end position="738"/>
    </location>
</feature>
<dbReference type="SUPFAM" id="SSF140657">
    <property type="entry name" value="Hyaluronidase post-catalytic domain-like"/>
    <property type="match status" value="1"/>
</dbReference>
<dbReference type="PANTHER" id="PTHR13170:SF16">
    <property type="entry name" value="PROTEIN O-GLCNACASE"/>
    <property type="match status" value="1"/>
</dbReference>
<dbReference type="InterPro" id="IPR015882">
    <property type="entry name" value="HEX_bac_N"/>
</dbReference>
<evidence type="ECO:0000256" key="2">
    <source>
        <dbReference type="ARBA" id="ARBA00023295"/>
    </source>
</evidence>
<accession>A0A5P8E888</accession>
<dbReference type="Pfam" id="PF07555">
    <property type="entry name" value="NAGidase"/>
    <property type="match status" value="1"/>
</dbReference>
<dbReference type="Gene3D" id="1.20.58.460">
    <property type="entry name" value="Hyaluronidase post-catalytic domain-like"/>
    <property type="match status" value="1"/>
</dbReference>
<dbReference type="InterPro" id="IPR049478">
    <property type="entry name" value="BT_4395-like_hel"/>
</dbReference>
<evidence type="ECO:0000313" key="7">
    <source>
        <dbReference type="Proteomes" id="UP000249375"/>
    </source>
</evidence>
<dbReference type="GO" id="GO:1901135">
    <property type="term" value="P:carbohydrate derivative metabolic process"/>
    <property type="evidence" value="ECO:0007669"/>
    <property type="project" value="UniProtKB-ARBA"/>
</dbReference>
<reference evidence="6 7" key="1">
    <citation type="submission" date="2018-11" db="EMBL/GenBank/DDBJ databases">
        <authorList>
            <person name="Na S.W."/>
            <person name="Baik M."/>
        </authorList>
    </citation>
    <scope>NUCLEOTIDE SEQUENCE [LARGE SCALE GENOMIC DNA]</scope>
    <source>
        <strain evidence="6 7">E39</strain>
    </source>
</reference>
<keyword evidence="1 3" id="KW-0378">Hydrolase</keyword>
<gene>
    <name evidence="6" type="ORF">C7Y71_009265</name>
</gene>
<dbReference type="KEGG" id="alq:C7Y71_009265"/>
<dbReference type="Pfam" id="PF02838">
    <property type="entry name" value="Glyco_hydro_20b"/>
    <property type="match status" value="1"/>
</dbReference>
<organism evidence="6 7">
    <name type="scientific">Pseudoprevotella muciniphila</name>
    <dbReference type="NCBI Taxonomy" id="2133944"/>
    <lineage>
        <taxon>Bacteria</taxon>
        <taxon>Pseudomonadati</taxon>
        <taxon>Bacteroidota</taxon>
        <taxon>Bacteroidia</taxon>
        <taxon>Bacteroidales</taxon>
        <taxon>Prevotellaceae</taxon>
        <taxon>Pseudoprevotella</taxon>
    </lineage>
</organism>
<dbReference type="EMBL" id="CP033459">
    <property type="protein sequence ID" value="QFQ13183.1"/>
    <property type="molecule type" value="Genomic_DNA"/>
</dbReference>
<dbReference type="AlphaFoldDB" id="A0A5P8E888"/>
<evidence type="ECO:0000256" key="3">
    <source>
        <dbReference type="PROSITE-ProRule" id="PRU01353"/>
    </source>
</evidence>
<feature type="domain" description="GH84" evidence="5">
    <location>
        <begin position="147"/>
        <end position="411"/>
    </location>
</feature>
<evidence type="ECO:0000256" key="4">
    <source>
        <dbReference type="SAM" id="SignalP"/>
    </source>
</evidence>
<comment type="similarity">
    <text evidence="3">Belongs to the glycosyl hydrolase 84 family.</text>
</comment>
<dbReference type="PANTHER" id="PTHR13170">
    <property type="entry name" value="O-GLCNACASE"/>
    <property type="match status" value="1"/>
</dbReference>